<dbReference type="PROSITE" id="PS50097">
    <property type="entry name" value="BTB"/>
    <property type="match status" value="3"/>
</dbReference>
<evidence type="ECO:0000313" key="2">
    <source>
        <dbReference type="EMBL" id="WAR09765.1"/>
    </source>
</evidence>
<feature type="domain" description="BTB" evidence="1">
    <location>
        <begin position="812"/>
        <end position="881"/>
    </location>
</feature>
<dbReference type="Proteomes" id="UP001164746">
    <property type="component" value="Chromosome 7"/>
</dbReference>
<accession>A0ABY7EIQ4</accession>
<name>A0ABY7EIQ4_MYAAR</name>
<organism evidence="2 3">
    <name type="scientific">Mya arenaria</name>
    <name type="common">Soft-shell clam</name>
    <dbReference type="NCBI Taxonomy" id="6604"/>
    <lineage>
        <taxon>Eukaryota</taxon>
        <taxon>Metazoa</taxon>
        <taxon>Spiralia</taxon>
        <taxon>Lophotrochozoa</taxon>
        <taxon>Mollusca</taxon>
        <taxon>Bivalvia</taxon>
        <taxon>Autobranchia</taxon>
        <taxon>Heteroconchia</taxon>
        <taxon>Euheterodonta</taxon>
        <taxon>Imparidentia</taxon>
        <taxon>Neoheterodontei</taxon>
        <taxon>Myida</taxon>
        <taxon>Myoidea</taxon>
        <taxon>Myidae</taxon>
        <taxon>Mya</taxon>
    </lineage>
</organism>
<dbReference type="SMART" id="SM00225">
    <property type="entry name" value="BTB"/>
    <property type="match status" value="3"/>
</dbReference>
<dbReference type="PANTHER" id="PTHR45774">
    <property type="entry name" value="BTB/POZ DOMAIN-CONTAINING"/>
    <property type="match status" value="1"/>
</dbReference>
<evidence type="ECO:0000313" key="3">
    <source>
        <dbReference type="Proteomes" id="UP001164746"/>
    </source>
</evidence>
<keyword evidence="3" id="KW-1185">Reference proteome</keyword>
<dbReference type="Pfam" id="PF00651">
    <property type="entry name" value="BTB"/>
    <property type="match status" value="3"/>
</dbReference>
<dbReference type="SMART" id="SM00875">
    <property type="entry name" value="BACK"/>
    <property type="match status" value="3"/>
</dbReference>
<dbReference type="SUPFAM" id="SSF54695">
    <property type="entry name" value="POZ domain"/>
    <property type="match status" value="3"/>
</dbReference>
<feature type="domain" description="BTB" evidence="1">
    <location>
        <begin position="441"/>
        <end position="510"/>
    </location>
</feature>
<gene>
    <name evidence="2" type="ORF">MAR_034841</name>
</gene>
<proteinExistence type="predicted"/>
<dbReference type="Gene3D" id="1.25.40.420">
    <property type="match status" value="3"/>
</dbReference>
<dbReference type="InterPro" id="IPR011333">
    <property type="entry name" value="SKP1/BTB/POZ_sf"/>
</dbReference>
<reference evidence="2" key="1">
    <citation type="submission" date="2022-11" db="EMBL/GenBank/DDBJ databases">
        <title>Centuries of genome instability and evolution in soft-shell clam transmissible cancer (bioRxiv).</title>
        <authorList>
            <person name="Hart S.F.M."/>
            <person name="Yonemitsu M.A."/>
            <person name="Giersch R.M."/>
            <person name="Beal B.F."/>
            <person name="Arriagada G."/>
            <person name="Davis B.W."/>
            <person name="Ostrander E.A."/>
            <person name="Goff S.P."/>
            <person name="Metzger M.J."/>
        </authorList>
    </citation>
    <scope>NUCLEOTIDE SEQUENCE</scope>
    <source>
        <strain evidence="2">MELC-2E11</strain>
        <tissue evidence="2">Siphon/mantle</tissue>
    </source>
</reference>
<dbReference type="PANTHER" id="PTHR45774:SF4">
    <property type="entry name" value="AXUNDEAD, ISOFORM F"/>
    <property type="match status" value="1"/>
</dbReference>
<dbReference type="Gene3D" id="3.30.710.10">
    <property type="entry name" value="Potassium Channel Kv1.1, Chain A"/>
    <property type="match status" value="3"/>
</dbReference>
<dbReference type="InterPro" id="IPR000210">
    <property type="entry name" value="BTB/POZ_dom"/>
</dbReference>
<sequence length="1171" mass="133785">MATKTKDWRAEQTASRCLKHLVQEKLFTDVRFIFPNDNNESCTGHKLILSMRSPVFEAMFYGPLAKDDDEVTISDIEKNTFEMLLRYVYTDELKLDGETVLKCLYAAKKYCIDGLVKMCSDFLEASVAVHNACSNYEHAKFYELQGLLETCKTFMTTNAEDILKHDDFFSLTNQSLSEFLANRQLKPNEVLYFDAANRWSENECLKRDMMISAENKQTLLGPALKEIKFGLMTPQEFADLVPETGLVNKDDQLDIYRWIITKKVRGSQVCDKFKSLPRHSQTLPIALNTSNCTEGTTLLNESQFTIQSNEPIRIASIIMKTTSYQLSSVTVSESEEEERPISLSNINIRVWNTYDFKDFDFEEDVNVKANTTVTFKFKFKKRKTHTDYGYVTKNVSHKHYHPMEPEHVFGGLKMASKTKDWRAKLTASGCLKHLVQEKLFTDVTFIFPNGNNESCTGHKVILSMRSAVFEAMFYGPMSKGDDEVTISDIDKKTFEMVLRYVYTDELDVDGETVLKCLYAAKKYCIDGMVKMCSDFLEASVAVDNACSNYEHAKFYELQGLLEKCKTFMTTNAEDILKNDDFFSLTNQSLAEFLANRQLKPNEALYFDAANRWSEHECLKRDLEISPKNKQTLLGQALKEIKFGLMTPQEFAEHVPETGLIDKDDQSDIYRWILTKKLHGSQVSDKFKSLPRQSQALPITLNTSKCTEGTTLPNESRFTIQSNEPIRITSIVMETSNYQLSSVTMSESEEEERPIPLSNMNVSKTYIFEEDLKVKANATVTLKSISMDTKTDWRAGLTAAGCLKYIGEAKLLTDVKFIFPNDNNESCTGHKLILSMRSAVFEAMFYGPLATEDGEVTISDIEKSTFEMVLRYVYSNNLEVDEDTVLRCLYAAKKYCIDGMLKLCSDFLESSVAIDNVCSNFERAQFYELHGLLEKCKTFMTNNAVDILNDADFFSLTNQSLTEFLANGQLNPNEALYFDAANRWSENECLKRDLEITAENKQTLLGPALKEIKFGLFTPLEFAEHVPETGLLNKDDQSDIYRWIITKKHFGSQVYDKFKSLPRQSQTLPIALETSNSKEGKTLPNESRFTIESNEPIRITSIVMKTWSYQLSSVTVIESEEEERPMPLSNILRVANTYAFKEDVHVKANTTVTFKFKFHMKKIQTPYAVQTS</sequence>
<protein>
    <submittedName>
        <fullName evidence="2">BTBD3-like protein</fullName>
    </submittedName>
</protein>
<dbReference type="InterPro" id="IPR011705">
    <property type="entry name" value="BACK"/>
</dbReference>
<feature type="non-terminal residue" evidence="2">
    <location>
        <position position="1171"/>
    </location>
</feature>
<dbReference type="Pfam" id="PF07707">
    <property type="entry name" value="BACK"/>
    <property type="match status" value="3"/>
</dbReference>
<evidence type="ECO:0000259" key="1">
    <source>
        <dbReference type="PROSITE" id="PS50097"/>
    </source>
</evidence>
<feature type="domain" description="BTB" evidence="1">
    <location>
        <begin position="28"/>
        <end position="97"/>
    </location>
</feature>
<dbReference type="EMBL" id="CP111018">
    <property type="protein sequence ID" value="WAR09765.1"/>
    <property type="molecule type" value="Genomic_DNA"/>
</dbReference>